<sequence length="89" mass="10490">MNAVKPSAKRRRTHPDEPVPPKRPVSAYLIFANQQRVVWKDKLEGLSVAESSKLLADRWKAVPDRLKERYEKVAEQARIKYRLDKEQYD</sequence>
<dbReference type="PROSITE" id="PS50118">
    <property type="entry name" value="HMG_BOX_2"/>
    <property type="match status" value="1"/>
</dbReference>
<dbReference type="Proteomes" id="UP000000759">
    <property type="component" value="Chromosome 1"/>
</dbReference>
<dbReference type="EMBL" id="CM000605">
    <property type="protein sequence ID" value="EEC51777.1"/>
    <property type="molecule type" value="Genomic_DNA"/>
</dbReference>
<evidence type="ECO:0000259" key="4">
    <source>
        <dbReference type="PROSITE" id="PS50118"/>
    </source>
</evidence>
<feature type="region of interest" description="Disordered" evidence="3">
    <location>
        <begin position="1"/>
        <end position="24"/>
    </location>
</feature>
<evidence type="ECO:0000256" key="3">
    <source>
        <dbReference type="SAM" id="MobiDB-lite"/>
    </source>
</evidence>
<feature type="domain" description="HMG box" evidence="4">
    <location>
        <begin position="21"/>
        <end position="89"/>
    </location>
</feature>
<dbReference type="OrthoDB" id="49060at2759"/>
<protein>
    <recommendedName>
        <fullName evidence="4">HMG box domain-containing protein</fullName>
    </recommendedName>
</protein>
<reference evidence="6" key="2">
    <citation type="submission" date="2008-08" db="EMBL/GenBank/DDBJ databases">
        <authorList>
            <consortium name="Diatom Consortium"/>
            <person name="Grigoriev I."/>
            <person name="Grimwood J."/>
            <person name="Kuo A."/>
            <person name="Otillar R.P."/>
            <person name="Salamov A."/>
            <person name="Detter J.C."/>
            <person name="Lindquist E."/>
            <person name="Shapiro H."/>
            <person name="Lucas S."/>
            <person name="Glavina del Rio T."/>
            <person name="Pitluck S."/>
            <person name="Rokhsar D."/>
            <person name="Bowler C."/>
        </authorList>
    </citation>
    <scope>GENOME REANNOTATION</scope>
    <source>
        <strain evidence="6">CCAP 1055/1</strain>
    </source>
</reference>
<evidence type="ECO:0000313" key="6">
    <source>
        <dbReference type="Proteomes" id="UP000000759"/>
    </source>
</evidence>
<dbReference type="InterPro" id="IPR036910">
    <property type="entry name" value="HMG_box_dom_sf"/>
</dbReference>
<dbReference type="Gene3D" id="1.10.30.10">
    <property type="entry name" value="High mobility group box domain"/>
    <property type="match status" value="1"/>
</dbReference>
<dbReference type="InterPro" id="IPR009071">
    <property type="entry name" value="HMG_box_dom"/>
</dbReference>
<dbReference type="PaxDb" id="2850-Phatr8737"/>
<dbReference type="InterPro" id="IPR050342">
    <property type="entry name" value="HMGB"/>
</dbReference>
<gene>
    <name evidence="5" type="ORF">PHATRDRAFT_8737</name>
</gene>
<dbReference type="KEGG" id="pti:PHATRDRAFT_8737"/>
<dbReference type="CDD" id="cd00084">
    <property type="entry name" value="HMG-box_SF"/>
    <property type="match status" value="1"/>
</dbReference>
<evidence type="ECO:0000256" key="2">
    <source>
        <dbReference type="PROSITE-ProRule" id="PRU00267"/>
    </source>
</evidence>
<keyword evidence="2" id="KW-0539">Nucleus</keyword>
<evidence type="ECO:0000313" key="5">
    <source>
        <dbReference type="EMBL" id="EEC51777.1"/>
    </source>
</evidence>
<dbReference type="RefSeq" id="XP_002177314.1">
    <property type="nucleotide sequence ID" value="XM_002177278.1"/>
</dbReference>
<proteinExistence type="predicted"/>
<accession>B7FQ17</accession>
<dbReference type="HOGENOM" id="CLU_294491_0_0_1"/>
<dbReference type="GeneID" id="7196183"/>
<dbReference type="GO" id="GO:0005634">
    <property type="term" value="C:nucleus"/>
    <property type="evidence" value="ECO:0007669"/>
    <property type="project" value="UniProtKB-UniRule"/>
</dbReference>
<reference evidence="5 6" key="1">
    <citation type="journal article" date="2008" name="Nature">
        <title>The Phaeodactylum genome reveals the evolutionary history of diatom genomes.</title>
        <authorList>
            <person name="Bowler C."/>
            <person name="Allen A.E."/>
            <person name="Badger J.H."/>
            <person name="Grimwood J."/>
            <person name="Jabbari K."/>
            <person name="Kuo A."/>
            <person name="Maheswari U."/>
            <person name="Martens C."/>
            <person name="Maumus F."/>
            <person name="Otillar R.P."/>
            <person name="Rayko E."/>
            <person name="Salamov A."/>
            <person name="Vandepoele K."/>
            <person name="Beszteri B."/>
            <person name="Gruber A."/>
            <person name="Heijde M."/>
            <person name="Katinka M."/>
            <person name="Mock T."/>
            <person name="Valentin K."/>
            <person name="Verret F."/>
            <person name="Berges J.A."/>
            <person name="Brownlee C."/>
            <person name="Cadoret J.P."/>
            <person name="Chiovitti A."/>
            <person name="Choi C.J."/>
            <person name="Coesel S."/>
            <person name="De Martino A."/>
            <person name="Detter J.C."/>
            <person name="Durkin C."/>
            <person name="Falciatore A."/>
            <person name="Fournet J."/>
            <person name="Haruta M."/>
            <person name="Huysman M.J."/>
            <person name="Jenkins B.D."/>
            <person name="Jiroutova K."/>
            <person name="Jorgensen R.E."/>
            <person name="Joubert Y."/>
            <person name="Kaplan A."/>
            <person name="Kroger N."/>
            <person name="Kroth P.G."/>
            <person name="La Roche J."/>
            <person name="Lindquist E."/>
            <person name="Lommer M."/>
            <person name="Martin-Jezequel V."/>
            <person name="Lopez P.J."/>
            <person name="Lucas S."/>
            <person name="Mangogna M."/>
            <person name="McGinnis K."/>
            <person name="Medlin L.K."/>
            <person name="Montsant A."/>
            <person name="Oudot-Le Secq M.P."/>
            <person name="Napoli C."/>
            <person name="Obornik M."/>
            <person name="Parker M.S."/>
            <person name="Petit J.L."/>
            <person name="Porcel B.M."/>
            <person name="Poulsen N."/>
            <person name="Robison M."/>
            <person name="Rychlewski L."/>
            <person name="Rynearson T.A."/>
            <person name="Schmutz J."/>
            <person name="Shapiro H."/>
            <person name="Siaut M."/>
            <person name="Stanley M."/>
            <person name="Sussman M.R."/>
            <person name="Taylor A.R."/>
            <person name="Vardi A."/>
            <person name="von Dassow P."/>
            <person name="Vyverman W."/>
            <person name="Willis A."/>
            <person name="Wyrwicz L.S."/>
            <person name="Rokhsar D.S."/>
            <person name="Weissenbach J."/>
            <person name="Armbrust E.V."/>
            <person name="Green B.R."/>
            <person name="Van de Peer Y."/>
            <person name="Grigoriev I.V."/>
        </authorList>
    </citation>
    <scope>NUCLEOTIDE SEQUENCE [LARGE SCALE GENOMIC DNA]</scope>
    <source>
        <strain evidence="5 6">CCAP 1055/1</strain>
    </source>
</reference>
<feature type="DNA-binding region" description="HMG box" evidence="2">
    <location>
        <begin position="21"/>
        <end position="89"/>
    </location>
</feature>
<dbReference type="GO" id="GO:0003677">
    <property type="term" value="F:DNA binding"/>
    <property type="evidence" value="ECO:0007669"/>
    <property type="project" value="UniProtKB-UniRule"/>
</dbReference>
<keyword evidence="1 2" id="KW-0238">DNA-binding</keyword>
<feature type="non-terminal residue" evidence="5">
    <location>
        <position position="89"/>
    </location>
</feature>
<dbReference type="PANTHER" id="PTHR48112">
    <property type="entry name" value="HIGH MOBILITY GROUP PROTEIN DSP1"/>
    <property type="match status" value="1"/>
</dbReference>
<dbReference type="SMART" id="SM00398">
    <property type="entry name" value="HMG"/>
    <property type="match status" value="1"/>
</dbReference>
<name>B7FQ17_PHATC</name>
<dbReference type="AlphaFoldDB" id="B7FQ17"/>
<dbReference type="InParanoid" id="B7FQ17"/>
<dbReference type="SUPFAM" id="SSF47095">
    <property type="entry name" value="HMG-box"/>
    <property type="match status" value="1"/>
</dbReference>
<dbReference type="STRING" id="556484.B7FQ17"/>
<keyword evidence="6" id="KW-1185">Reference proteome</keyword>
<organism evidence="5 6">
    <name type="scientific">Phaeodactylum tricornutum (strain CCAP 1055/1)</name>
    <dbReference type="NCBI Taxonomy" id="556484"/>
    <lineage>
        <taxon>Eukaryota</taxon>
        <taxon>Sar</taxon>
        <taxon>Stramenopiles</taxon>
        <taxon>Ochrophyta</taxon>
        <taxon>Bacillariophyta</taxon>
        <taxon>Bacillariophyceae</taxon>
        <taxon>Bacillariophycidae</taxon>
        <taxon>Naviculales</taxon>
        <taxon>Phaeodactylaceae</taxon>
        <taxon>Phaeodactylum</taxon>
    </lineage>
</organism>
<evidence type="ECO:0000256" key="1">
    <source>
        <dbReference type="ARBA" id="ARBA00023125"/>
    </source>
</evidence>
<dbReference type="Pfam" id="PF00505">
    <property type="entry name" value="HMG_box"/>
    <property type="match status" value="1"/>
</dbReference>